<organism evidence="2 3">
    <name type="scientific">Rhizoctonia solani AG-3 Rhs1AP</name>
    <dbReference type="NCBI Taxonomy" id="1086054"/>
    <lineage>
        <taxon>Eukaryota</taxon>
        <taxon>Fungi</taxon>
        <taxon>Dikarya</taxon>
        <taxon>Basidiomycota</taxon>
        <taxon>Agaricomycotina</taxon>
        <taxon>Agaricomycetes</taxon>
        <taxon>Cantharellales</taxon>
        <taxon>Ceratobasidiaceae</taxon>
        <taxon>Rhizoctonia</taxon>
    </lineage>
</organism>
<evidence type="ECO:0000256" key="1">
    <source>
        <dbReference type="SAM" id="SignalP"/>
    </source>
</evidence>
<feature type="signal peptide" evidence="1">
    <location>
        <begin position="1"/>
        <end position="19"/>
    </location>
</feature>
<accession>X8JV59</accession>
<proteinExistence type="predicted"/>
<dbReference type="AlphaFoldDB" id="X8JV59"/>
<dbReference type="EMBL" id="JATN01000194">
    <property type="protein sequence ID" value="EUC67647.1"/>
    <property type="molecule type" value="Genomic_DNA"/>
</dbReference>
<protein>
    <recommendedName>
        <fullName evidence="4">Transmembrane protein</fullName>
    </recommendedName>
</protein>
<reference evidence="3" key="1">
    <citation type="journal article" date="2014" name="Genome Announc.">
        <title>Draft genome sequence of the plant-pathogenic soil fungus Rhizoctonia solani anastomosis group 3 strain Rhs1AP.</title>
        <authorList>
            <person name="Cubeta M.A."/>
            <person name="Thomas E."/>
            <person name="Dean R.A."/>
            <person name="Jabaji S."/>
            <person name="Neate S.M."/>
            <person name="Tavantzis S."/>
            <person name="Toda T."/>
            <person name="Vilgalys R."/>
            <person name="Bharathan N."/>
            <person name="Fedorova-Abrams N."/>
            <person name="Pakala S.B."/>
            <person name="Pakala S.M."/>
            <person name="Zafar N."/>
            <person name="Joardar V."/>
            <person name="Losada L."/>
            <person name="Nierman W.C."/>
        </authorList>
    </citation>
    <scope>NUCLEOTIDE SEQUENCE [LARGE SCALE GENOMIC DNA]</scope>
    <source>
        <strain evidence="3">AG-3</strain>
    </source>
</reference>
<name>X8JV59_9AGAM</name>
<feature type="non-terminal residue" evidence="2">
    <location>
        <position position="82"/>
    </location>
</feature>
<dbReference type="Proteomes" id="UP000030108">
    <property type="component" value="Unassembled WGS sequence"/>
</dbReference>
<evidence type="ECO:0008006" key="4">
    <source>
        <dbReference type="Google" id="ProtNLM"/>
    </source>
</evidence>
<evidence type="ECO:0000313" key="2">
    <source>
        <dbReference type="EMBL" id="EUC67647.1"/>
    </source>
</evidence>
<feature type="chain" id="PRO_5004987743" description="Transmembrane protein" evidence="1">
    <location>
        <begin position="20"/>
        <end position="82"/>
    </location>
</feature>
<keyword evidence="1" id="KW-0732">Signal</keyword>
<gene>
    <name evidence="2" type="ORF">RSOL_521760</name>
</gene>
<evidence type="ECO:0000313" key="3">
    <source>
        <dbReference type="Proteomes" id="UP000030108"/>
    </source>
</evidence>
<sequence>MRFSAILTVLAAVALPVLADYKPPYGGKPPYGKPTPTLPCSTPSPTPTCIASGQPCDPDDPAASCCSQACHFAEPQPTCFPL</sequence>
<comment type="caution">
    <text evidence="2">The sequence shown here is derived from an EMBL/GenBank/DDBJ whole genome shotgun (WGS) entry which is preliminary data.</text>
</comment>